<dbReference type="CDD" id="cd20203">
    <property type="entry name" value="T-box_TBX21"/>
    <property type="match status" value="1"/>
</dbReference>
<dbReference type="Ensembl" id="ENSEEET00000062247.1">
    <property type="protein sequence ID" value="ENSEEEP00000054037.1"/>
    <property type="gene ID" value="ENSEEEG00000028695.1"/>
</dbReference>
<dbReference type="Pfam" id="PF16176">
    <property type="entry name" value="T-box_assoc"/>
    <property type="match status" value="1"/>
</dbReference>
<feature type="domain" description="T-box" evidence="8">
    <location>
        <begin position="160"/>
        <end position="345"/>
    </location>
</feature>
<feature type="compositionally biased region" description="Low complexity" evidence="7">
    <location>
        <begin position="507"/>
        <end position="524"/>
    </location>
</feature>
<accession>A0AAY5EC52</accession>
<dbReference type="PROSITE" id="PS50252">
    <property type="entry name" value="TBOX_3"/>
    <property type="match status" value="1"/>
</dbReference>
<dbReference type="AlphaFoldDB" id="A0AAY5EC52"/>
<dbReference type="FunFam" id="2.60.40.820:FF:000004">
    <property type="entry name" value="T-box, brain 1"/>
    <property type="match status" value="1"/>
</dbReference>
<proteinExistence type="predicted"/>
<organism evidence="9 10">
    <name type="scientific">Electrophorus electricus</name>
    <name type="common">Electric eel</name>
    <name type="synonym">Gymnotus electricus</name>
    <dbReference type="NCBI Taxonomy" id="8005"/>
    <lineage>
        <taxon>Eukaryota</taxon>
        <taxon>Metazoa</taxon>
        <taxon>Chordata</taxon>
        <taxon>Craniata</taxon>
        <taxon>Vertebrata</taxon>
        <taxon>Euteleostomi</taxon>
        <taxon>Actinopterygii</taxon>
        <taxon>Neopterygii</taxon>
        <taxon>Teleostei</taxon>
        <taxon>Ostariophysi</taxon>
        <taxon>Gymnotiformes</taxon>
        <taxon>Gymnotoidei</taxon>
        <taxon>Gymnotidae</taxon>
        <taxon>Electrophorus</taxon>
    </lineage>
</organism>
<dbReference type="GO" id="GO:0009653">
    <property type="term" value="P:anatomical structure morphogenesis"/>
    <property type="evidence" value="ECO:0007669"/>
    <property type="project" value="UniProtKB-ARBA"/>
</dbReference>
<sequence length="613" mass="68033">MGGIGGNFYLNMLNGTDAQSFAKDVDVSGHLHRSKELTDFKMGIQDPRFYYQDSVQNGQDNLPLPYHADQSVAGFGAQTGRFFSPAPLSNCHFSSVRPPTRSGTGQAYVPTGADGYSPSSKEIYTGGADSYPTHFQHGYPRAPLYSLPGVQVCGKTQVLLNNYPLWAKFHKYQTEMIITKQGRRMFPFLNFNITTLEPSAHYNVYVDVVLADQHHWRYQGGKWVQCGKAEGNMPGNRMYMHPDSPNTGNHWMRQEVSFGKLKLTNNKGSSNNVAQMIVLQSLHKYQPRLHIVEVKDDGTEDPFLSSKAQTFTFPETQFIAVTAYQNADITQLKIDHNPFAKGFRDNYDTLYTPPDADRLTPSPTEGQQLMSGSCYPHQPYPLEQYMSPLQHSRFYTRESASMAQQGLKDPAASPHGRWYLSSQQGVPTNRLDFNSFEGDYSGNNLYKPFSLQTSPHHPLSYYPDGPFGAGPVSSASPATWNPSRPSPQYLGHPHPGKAPAGLGWFRPVSSPATSSSPTVVNSHLQPPPSLLEPLRLPLNQDKVKEAAEEPWVEVPSVKSVDSADSGLFEGGESKKRRVSPYTSSTENSPPNRSSEACEKDSSSDAGYYGFYTH</sequence>
<evidence type="ECO:0000256" key="2">
    <source>
        <dbReference type="ARBA" id="ARBA00023015"/>
    </source>
</evidence>
<dbReference type="SUPFAM" id="SSF49417">
    <property type="entry name" value="p53-like transcription factors"/>
    <property type="match status" value="1"/>
</dbReference>
<dbReference type="GO" id="GO:0000978">
    <property type="term" value="F:RNA polymerase II cis-regulatory region sequence-specific DNA binding"/>
    <property type="evidence" value="ECO:0007669"/>
    <property type="project" value="InterPro"/>
</dbReference>
<dbReference type="Pfam" id="PF00907">
    <property type="entry name" value="T-box"/>
    <property type="match status" value="1"/>
</dbReference>
<dbReference type="RefSeq" id="XP_026876439.2">
    <property type="nucleotide sequence ID" value="XM_027020638.2"/>
</dbReference>
<dbReference type="GO" id="GO:0045893">
    <property type="term" value="P:positive regulation of DNA-templated transcription"/>
    <property type="evidence" value="ECO:0007669"/>
    <property type="project" value="InterPro"/>
</dbReference>
<dbReference type="InterPro" id="IPR001699">
    <property type="entry name" value="TF_T-box"/>
</dbReference>
<evidence type="ECO:0000256" key="1">
    <source>
        <dbReference type="ARBA" id="ARBA00004123"/>
    </source>
</evidence>
<keyword evidence="5 6" id="KW-0539">Nucleus</keyword>
<dbReference type="GO" id="GO:0000785">
    <property type="term" value="C:chromatin"/>
    <property type="evidence" value="ECO:0007669"/>
    <property type="project" value="TreeGrafter"/>
</dbReference>
<dbReference type="InterPro" id="IPR008967">
    <property type="entry name" value="p53-like_TF_DNA-bd_sf"/>
</dbReference>
<evidence type="ECO:0000313" key="9">
    <source>
        <dbReference type="Ensembl" id="ENSEEEP00000054037.1"/>
    </source>
</evidence>
<protein>
    <recommendedName>
        <fullName evidence="8">T-box domain-containing protein</fullName>
    </recommendedName>
</protein>
<name>A0AAY5EC52_ELEEL</name>
<keyword evidence="4" id="KW-0804">Transcription</keyword>
<dbReference type="InterPro" id="IPR036960">
    <property type="entry name" value="T-box_sf"/>
</dbReference>
<dbReference type="PROSITE" id="PS01264">
    <property type="entry name" value="TBOX_2"/>
    <property type="match status" value="1"/>
</dbReference>
<dbReference type="GO" id="GO:0060429">
    <property type="term" value="P:epithelium development"/>
    <property type="evidence" value="ECO:0007669"/>
    <property type="project" value="UniProtKB-ARBA"/>
</dbReference>
<comment type="subcellular location">
    <subcellularLocation>
        <location evidence="1 6">Nucleus</location>
    </subcellularLocation>
</comment>
<evidence type="ECO:0000259" key="8">
    <source>
        <dbReference type="PROSITE" id="PS50252"/>
    </source>
</evidence>
<dbReference type="InterPro" id="IPR032385">
    <property type="entry name" value="T-box_assoc"/>
</dbReference>
<dbReference type="SMART" id="SM00425">
    <property type="entry name" value="TBOX"/>
    <property type="match status" value="1"/>
</dbReference>
<dbReference type="PANTHER" id="PTHR11267:SF125">
    <property type="entry name" value="T-BOX TRANSCRIPTION FACTOR TBX21"/>
    <property type="match status" value="1"/>
</dbReference>
<keyword evidence="3 6" id="KW-0238">DNA-binding</keyword>
<dbReference type="PANTHER" id="PTHR11267">
    <property type="entry name" value="T-BOX PROTEIN-RELATED"/>
    <property type="match status" value="1"/>
</dbReference>
<reference evidence="9" key="3">
    <citation type="submission" date="2025-09" db="UniProtKB">
        <authorList>
            <consortium name="Ensembl"/>
        </authorList>
    </citation>
    <scope>IDENTIFICATION</scope>
</reference>
<dbReference type="PRINTS" id="PR00937">
    <property type="entry name" value="TBOX"/>
</dbReference>
<keyword evidence="10" id="KW-1185">Reference proteome</keyword>
<dbReference type="GO" id="GO:0001708">
    <property type="term" value="P:cell fate specification"/>
    <property type="evidence" value="ECO:0007669"/>
    <property type="project" value="TreeGrafter"/>
</dbReference>
<dbReference type="GO" id="GO:0072676">
    <property type="term" value="P:lymphocyte migration"/>
    <property type="evidence" value="ECO:0007669"/>
    <property type="project" value="TreeGrafter"/>
</dbReference>
<feature type="compositionally biased region" description="Polar residues" evidence="7">
    <location>
        <begin position="580"/>
        <end position="594"/>
    </location>
</feature>
<evidence type="ECO:0000256" key="3">
    <source>
        <dbReference type="ARBA" id="ARBA00023125"/>
    </source>
</evidence>
<evidence type="ECO:0000313" key="10">
    <source>
        <dbReference type="Proteomes" id="UP000314983"/>
    </source>
</evidence>
<dbReference type="Gene3D" id="2.60.40.820">
    <property type="entry name" value="Transcription factor, T-box"/>
    <property type="match status" value="1"/>
</dbReference>
<dbReference type="GeneID" id="113583980"/>
<dbReference type="GO" id="GO:0000981">
    <property type="term" value="F:DNA-binding transcription factor activity, RNA polymerase II-specific"/>
    <property type="evidence" value="ECO:0007669"/>
    <property type="project" value="TreeGrafter"/>
</dbReference>
<dbReference type="Proteomes" id="UP000314983">
    <property type="component" value="Chromosome 14"/>
</dbReference>
<dbReference type="PROSITE" id="PS01283">
    <property type="entry name" value="TBOX_1"/>
    <property type="match status" value="1"/>
</dbReference>
<evidence type="ECO:0000256" key="5">
    <source>
        <dbReference type="ARBA" id="ARBA00023242"/>
    </source>
</evidence>
<feature type="region of interest" description="Disordered" evidence="7">
    <location>
        <begin position="472"/>
        <end position="534"/>
    </location>
</feature>
<feature type="region of interest" description="Disordered" evidence="7">
    <location>
        <begin position="561"/>
        <end position="613"/>
    </location>
</feature>
<keyword evidence="2" id="KW-0805">Transcription regulation</keyword>
<evidence type="ECO:0000256" key="7">
    <source>
        <dbReference type="SAM" id="MobiDB-lite"/>
    </source>
</evidence>
<dbReference type="GO" id="GO:0005634">
    <property type="term" value="C:nucleus"/>
    <property type="evidence" value="ECO:0007669"/>
    <property type="project" value="UniProtKB-SubCell"/>
</dbReference>
<dbReference type="InterPro" id="IPR018186">
    <property type="entry name" value="TF_T-box_CS"/>
</dbReference>
<reference evidence="9" key="2">
    <citation type="submission" date="2025-08" db="UniProtKB">
        <authorList>
            <consortium name="Ensembl"/>
        </authorList>
    </citation>
    <scope>IDENTIFICATION</scope>
</reference>
<dbReference type="InterPro" id="IPR046360">
    <property type="entry name" value="T-box_DNA-bd"/>
</dbReference>
<dbReference type="GeneTree" id="ENSGT00940000166447"/>
<comment type="caution">
    <text evidence="6">Lacks conserved residue(s) required for the propagation of feature annotation.</text>
</comment>
<gene>
    <name evidence="9" type="primary">TBX21</name>
</gene>
<feature type="compositionally biased region" description="Polar residues" evidence="7">
    <location>
        <begin position="473"/>
        <end position="483"/>
    </location>
</feature>
<reference evidence="9 10" key="1">
    <citation type="submission" date="2020-05" db="EMBL/GenBank/DDBJ databases">
        <title>Electrophorus electricus (electric eel) genome, fEleEle1, primary haplotype.</title>
        <authorList>
            <person name="Myers G."/>
            <person name="Meyer A."/>
            <person name="Fedrigo O."/>
            <person name="Formenti G."/>
            <person name="Rhie A."/>
            <person name="Tracey A."/>
            <person name="Sims Y."/>
            <person name="Jarvis E.D."/>
        </authorList>
    </citation>
    <scope>NUCLEOTIDE SEQUENCE [LARGE SCALE GENOMIC DNA]</scope>
</reference>
<evidence type="ECO:0000256" key="4">
    <source>
        <dbReference type="ARBA" id="ARBA00023163"/>
    </source>
</evidence>
<evidence type="ECO:0000256" key="6">
    <source>
        <dbReference type="PROSITE-ProRule" id="PRU00201"/>
    </source>
</evidence>